<dbReference type="Pfam" id="PF20365">
    <property type="entry name" value="DUF6660"/>
    <property type="match status" value="1"/>
</dbReference>
<evidence type="ECO:0000313" key="1">
    <source>
        <dbReference type="EMBL" id="MDT0677268.1"/>
    </source>
</evidence>
<keyword evidence="2" id="KW-1185">Reference proteome</keyword>
<reference evidence="1 2" key="1">
    <citation type="submission" date="2023-09" db="EMBL/GenBank/DDBJ databases">
        <authorList>
            <person name="Rey-Velasco X."/>
        </authorList>
    </citation>
    <scope>NUCLEOTIDE SEQUENCE [LARGE SCALE GENOMIC DNA]</scope>
    <source>
        <strain evidence="1 2">F117</strain>
    </source>
</reference>
<protein>
    <submittedName>
        <fullName evidence="1">DUF6660 family protein</fullName>
    </submittedName>
</protein>
<proteinExistence type="predicted"/>
<gene>
    <name evidence="1" type="ORF">RM539_11835</name>
</gene>
<dbReference type="RefSeq" id="WP_311503612.1">
    <property type="nucleotide sequence ID" value="NZ_JAVRHK010000008.1"/>
</dbReference>
<name>A0ABU3D8C7_9FLAO</name>
<dbReference type="EMBL" id="JAVRHK010000008">
    <property type="protein sequence ID" value="MDT0677268.1"/>
    <property type="molecule type" value="Genomic_DNA"/>
</dbReference>
<dbReference type="Proteomes" id="UP001262582">
    <property type="component" value="Unassembled WGS sequence"/>
</dbReference>
<sequence length="104" mass="11493">MKIIVAILSFYFLGLNIVPCGDDSALVSEDQQETISELDTQHSHDKEADSCSPFCQCHCCHVHVVNFQTSESPLIEQHISTLVIANAVNSGDEIPDTHFQPPRV</sequence>
<organism evidence="1 2">
    <name type="scientific">Autumnicola musiva</name>
    <dbReference type="NCBI Taxonomy" id="3075589"/>
    <lineage>
        <taxon>Bacteria</taxon>
        <taxon>Pseudomonadati</taxon>
        <taxon>Bacteroidota</taxon>
        <taxon>Flavobacteriia</taxon>
        <taxon>Flavobacteriales</taxon>
        <taxon>Flavobacteriaceae</taxon>
        <taxon>Autumnicola</taxon>
    </lineage>
</organism>
<comment type="caution">
    <text evidence="1">The sequence shown here is derived from an EMBL/GenBank/DDBJ whole genome shotgun (WGS) entry which is preliminary data.</text>
</comment>
<dbReference type="InterPro" id="IPR046601">
    <property type="entry name" value="DUF6660"/>
</dbReference>
<accession>A0ABU3D8C7</accession>
<evidence type="ECO:0000313" key="2">
    <source>
        <dbReference type="Proteomes" id="UP001262582"/>
    </source>
</evidence>